<dbReference type="PRINTS" id="PR00615">
    <property type="entry name" value="CCAATSUBUNTA"/>
</dbReference>
<evidence type="ECO:0000313" key="8">
    <source>
        <dbReference type="EMBL" id="MED6156406.1"/>
    </source>
</evidence>
<dbReference type="CDD" id="cd22907">
    <property type="entry name" value="HFD_NFYB"/>
    <property type="match status" value="1"/>
</dbReference>
<feature type="region of interest" description="Disordered" evidence="6">
    <location>
        <begin position="198"/>
        <end position="228"/>
    </location>
</feature>
<keyword evidence="9" id="KW-1185">Reference proteome</keyword>
<dbReference type="Gene3D" id="1.10.20.10">
    <property type="entry name" value="Histone, subunit A"/>
    <property type="match status" value="1"/>
</dbReference>
<comment type="similarity">
    <text evidence="1">Belongs to the NFYB/HAP3 subunit family.</text>
</comment>
<dbReference type="PANTHER" id="PTHR11064:SF122">
    <property type="entry name" value="NUCLEAR TRANSCRIPTION FACTOR Y SUBUNIT B-7"/>
    <property type="match status" value="1"/>
</dbReference>
<evidence type="ECO:0000256" key="5">
    <source>
        <dbReference type="ARBA" id="ARBA00023163"/>
    </source>
</evidence>
<feature type="region of interest" description="Disordered" evidence="6">
    <location>
        <begin position="1"/>
        <end position="46"/>
    </location>
</feature>
<evidence type="ECO:0000256" key="3">
    <source>
        <dbReference type="ARBA" id="ARBA00023125"/>
    </source>
</evidence>
<dbReference type="InterPro" id="IPR009072">
    <property type="entry name" value="Histone-fold"/>
</dbReference>
<dbReference type="Proteomes" id="UP001341840">
    <property type="component" value="Unassembled WGS sequence"/>
</dbReference>
<feature type="region of interest" description="Disordered" evidence="6">
    <location>
        <begin position="143"/>
        <end position="173"/>
    </location>
</feature>
<keyword evidence="4" id="KW-0010">Activator</keyword>
<feature type="compositionally biased region" description="Low complexity" evidence="6">
    <location>
        <begin position="25"/>
        <end position="43"/>
    </location>
</feature>
<comment type="caution">
    <text evidence="8">The sequence shown here is derived from an EMBL/GenBank/DDBJ whole genome shotgun (WGS) entry which is preliminary data.</text>
</comment>
<feature type="domain" description="Transcription factor CBF/NF-Y/archaeal histone" evidence="7">
    <location>
        <begin position="49"/>
        <end position="113"/>
    </location>
</feature>
<dbReference type="PANTHER" id="PTHR11064">
    <property type="entry name" value="CCAAT-BINDING TRANSCRIPTION FACTOR-RELATED"/>
    <property type="match status" value="1"/>
</dbReference>
<dbReference type="InterPro" id="IPR003958">
    <property type="entry name" value="CBFA_NFYB_domain"/>
</dbReference>
<feature type="compositionally biased region" description="Basic and acidic residues" evidence="6">
    <location>
        <begin position="143"/>
        <end position="152"/>
    </location>
</feature>
<name>A0ABU6U5E7_9FABA</name>
<evidence type="ECO:0000256" key="1">
    <source>
        <dbReference type="ARBA" id="ARBA00009053"/>
    </source>
</evidence>
<accession>A0ABU6U5E7</accession>
<feature type="compositionally biased region" description="Polar residues" evidence="6">
    <location>
        <begin position="205"/>
        <end position="220"/>
    </location>
</feature>
<evidence type="ECO:0000256" key="2">
    <source>
        <dbReference type="ARBA" id="ARBA00023015"/>
    </source>
</evidence>
<evidence type="ECO:0000259" key="7">
    <source>
        <dbReference type="Pfam" id="PF00808"/>
    </source>
</evidence>
<protein>
    <submittedName>
        <fullName evidence="8">Nuclear transcription factor Y subunit B-7</fullName>
    </submittedName>
</protein>
<keyword evidence="5" id="KW-0804">Transcription</keyword>
<reference evidence="8 9" key="1">
    <citation type="journal article" date="2023" name="Plants (Basel)">
        <title>Bridging the Gap: Combining Genomics and Transcriptomics Approaches to Understand Stylosanthes scabra, an Orphan Legume from the Brazilian Caatinga.</title>
        <authorList>
            <person name="Ferreira-Neto J.R.C."/>
            <person name="da Silva M.D."/>
            <person name="Binneck E."/>
            <person name="de Melo N.F."/>
            <person name="da Silva R.H."/>
            <person name="de Melo A.L.T.M."/>
            <person name="Pandolfi V."/>
            <person name="Bustamante F.O."/>
            <person name="Brasileiro-Vidal A.C."/>
            <person name="Benko-Iseppon A.M."/>
        </authorList>
    </citation>
    <scope>NUCLEOTIDE SEQUENCE [LARGE SCALE GENOMIC DNA]</scope>
    <source>
        <tissue evidence="8">Leaves</tissue>
    </source>
</reference>
<feature type="compositionally biased region" description="Polar residues" evidence="6">
    <location>
        <begin position="7"/>
        <end position="18"/>
    </location>
</feature>
<dbReference type="InterPro" id="IPR027113">
    <property type="entry name" value="Transc_fact_NFYB/HAP3"/>
</dbReference>
<proteinExistence type="inferred from homology"/>
<dbReference type="PROSITE" id="PS00685">
    <property type="entry name" value="NFYB_HAP3"/>
    <property type="match status" value="1"/>
</dbReference>
<dbReference type="SUPFAM" id="SSF47113">
    <property type="entry name" value="Histone-fold"/>
    <property type="match status" value="1"/>
</dbReference>
<evidence type="ECO:0000256" key="6">
    <source>
        <dbReference type="SAM" id="MobiDB-lite"/>
    </source>
</evidence>
<dbReference type="InterPro" id="IPR003956">
    <property type="entry name" value="Transcrpt_fac_NFYB/HAP3_CS"/>
</dbReference>
<evidence type="ECO:0000256" key="4">
    <source>
        <dbReference type="ARBA" id="ARBA00023159"/>
    </source>
</evidence>
<dbReference type="EMBL" id="JASCZI010120866">
    <property type="protein sequence ID" value="MED6156406.1"/>
    <property type="molecule type" value="Genomic_DNA"/>
</dbReference>
<gene>
    <name evidence="8" type="primary">NFYB7_1</name>
    <name evidence="8" type="ORF">PIB30_014157</name>
</gene>
<dbReference type="Pfam" id="PF00808">
    <property type="entry name" value="CBFD_NFYB_HMF"/>
    <property type="match status" value="1"/>
</dbReference>
<evidence type="ECO:0000313" key="9">
    <source>
        <dbReference type="Proteomes" id="UP001341840"/>
    </source>
</evidence>
<organism evidence="8 9">
    <name type="scientific">Stylosanthes scabra</name>
    <dbReference type="NCBI Taxonomy" id="79078"/>
    <lineage>
        <taxon>Eukaryota</taxon>
        <taxon>Viridiplantae</taxon>
        <taxon>Streptophyta</taxon>
        <taxon>Embryophyta</taxon>
        <taxon>Tracheophyta</taxon>
        <taxon>Spermatophyta</taxon>
        <taxon>Magnoliopsida</taxon>
        <taxon>eudicotyledons</taxon>
        <taxon>Gunneridae</taxon>
        <taxon>Pentapetalae</taxon>
        <taxon>rosids</taxon>
        <taxon>fabids</taxon>
        <taxon>Fabales</taxon>
        <taxon>Fabaceae</taxon>
        <taxon>Papilionoideae</taxon>
        <taxon>50 kb inversion clade</taxon>
        <taxon>dalbergioids sensu lato</taxon>
        <taxon>Dalbergieae</taxon>
        <taxon>Pterocarpus clade</taxon>
        <taxon>Stylosanthes</taxon>
    </lineage>
</organism>
<keyword evidence="2" id="KW-0805">Transcription regulation</keyword>
<keyword evidence="3" id="KW-0238">DNA-binding</keyword>
<feature type="compositionally biased region" description="Basic residues" evidence="6">
    <location>
        <begin position="153"/>
        <end position="168"/>
    </location>
</feature>
<sequence length="228" mass="26433">MEDESHNNLPNGFTTESPESPCLKNNNNHHNNNNNNSNNNNNNKEQDRFLPIANVGRIMKKVIPANGKISKDAKETVQECVSEFISFVTGEASDKCQREKRKTINGDDIIWAITTLGFEDYVEPLKSYLQKYRDIEGEKLNVPKQQRSEQRLHHQHQHHHQQQQHHHHNQQDENNQTLNSVYTSANLISHQPPYVATDQPFSLPFSPNSIQKQLRPQDQIDSVGHWYE</sequence>